<keyword evidence="3" id="KW-1185">Reference proteome</keyword>
<dbReference type="EMBL" id="DS547093">
    <property type="protein sequence ID" value="EDR13551.1"/>
    <property type="molecule type" value="Genomic_DNA"/>
</dbReference>
<dbReference type="KEGG" id="lbc:LACBIDRAFT_314666"/>
<dbReference type="HOGENOM" id="CLU_3125285_0_0_1"/>
<organism evidence="3">
    <name type="scientific">Laccaria bicolor (strain S238N-H82 / ATCC MYA-4686)</name>
    <name type="common">Bicoloured deceiver</name>
    <name type="synonym">Laccaria laccata var. bicolor</name>
    <dbReference type="NCBI Taxonomy" id="486041"/>
    <lineage>
        <taxon>Eukaryota</taxon>
        <taxon>Fungi</taxon>
        <taxon>Dikarya</taxon>
        <taxon>Basidiomycota</taxon>
        <taxon>Agaricomycotina</taxon>
        <taxon>Agaricomycetes</taxon>
        <taxon>Agaricomycetidae</taxon>
        <taxon>Agaricales</taxon>
        <taxon>Agaricineae</taxon>
        <taxon>Hydnangiaceae</taxon>
        <taxon>Laccaria</taxon>
    </lineage>
</organism>
<gene>
    <name evidence="2" type="ORF">LACBIDRAFT_308592</name>
    <name evidence="1" type="ORF">LACBIDRAFT_314666</name>
</gene>
<dbReference type="GeneID" id="6084826"/>
<sequence length="50" mass="5471">MAKKKASGFTSDSKLCCPKYEKYIPVGTGGKANLQRAARRRCSKMSLCVT</sequence>
<accession>B0CWQ9</accession>
<dbReference type="GeneID" id="6071300"/>
<proteinExistence type="predicted"/>
<dbReference type="KEGG" id="lbc:LACBIDRAFT_308592"/>
<dbReference type="RefSeq" id="XP_001876049.1">
    <property type="nucleotide sequence ID" value="XM_001876014.1"/>
</dbReference>
<evidence type="ECO:0000313" key="2">
    <source>
        <dbReference type="EMBL" id="EDR13551.1"/>
    </source>
</evidence>
<dbReference type="Proteomes" id="UP000001194">
    <property type="component" value="Unassembled WGS sequence"/>
</dbReference>
<evidence type="ECO:0000313" key="1">
    <source>
        <dbReference type="EMBL" id="EDR00102.1"/>
    </source>
</evidence>
<dbReference type="AlphaFoldDB" id="B0CWQ9"/>
<dbReference type="EMBL" id="DS547153">
    <property type="protein sequence ID" value="EDR00102.1"/>
    <property type="molecule type" value="Genomic_DNA"/>
</dbReference>
<protein>
    <submittedName>
        <fullName evidence="2">Predicted protein</fullName>
    </submittedName>
</protein>
<reference evidence="2 3" key="1">
    <citation type="journal article" date="2008" name="Nature">
        <title>The genome of Laccaria bicolor provides insights into mycorrhizal symbiosis.</title>
        <authorList>
            <person name="Martin F."/>
            <person name="Aerts A."/>
            <person name="Ahren D."/>
            <person name="Brun A."/>
            <person name="Danchin E.G.J."/>
            <person name="Duchaussoy F."/>
            <person name="Gibon J."/>
            <person name="Kohler A."/>
            <person name="Lindquist E."/>
            <person name="Pereda V."/>
            <person name="Salamov A."/>
            <person name="Shapiro H.J."/>
            <person name="Wuyts J."/>
            <person name="Blaudez D."/>
            <person name="Buee M."/>
            <person name="Brokstein P."/>
            <person name="Canbaeck B."/>
            <person name="Cohen D."/>
            <person name="Courty P.E."/>
            <person name="Coutinho P.M."/>
            <person name="Delaruelle C."/>
            <person name="Detter J.C."/>
            <person name="Deveau A."/>
            <person name="DiFazio S."/>
            <person name="Duplessis S."/>
            <person name="Fraissinet-Tachet L."/>
            <person name="Lucic E."/>
            <person name="Frey-Klett P."/>
            <person name="Fourrey C."/>
            <person name="Feussner I."/>
            <person name="Gay G."/>
            <person name="Grimwood J."/>
            <person name="Hoegger P.J."/>
            <person name="Jain P."/>
            <person name="Kilaru S."/>
            <person name="Labbe J."/>
            <person name="Lin Y.C."/>
            <person name="Legue V."/>
            <person name="Le Tacon F."/>
            <person name="Marmeisse R."/>
            <person name="Melayah D."/>
            <person name="Montanini B."/>
            <person name="Muratet M."/>
            <person name="Nehls U."/>
            <person name="Niculita-Hirzel H."/>
            <person name="Oudot-Le Secq M.P."/>
            <person name="Peter M."/>
            <person name="Quesneville H."/>
            <person name="Rajashekar B."/>
            <person name="Reich M."/>
            <person name="Rouhier N."/>
            <person name="Schmutz J."/>
            <person name="Yin T."/>
            <person name="Chalot M."/>
            <person name="Henrissat B."/>
            <person name="Kuees U."/>
            <person name="Lucas S."/>
            <person name="Van de Peer Y."/>
            <person name="Podila G.K."/>
            <person name="Polle A."/>
            <person name="Pukkila P.J."/>
            <person name="Richardson P.M."/>
            <person name="Rouze P."/>
            <person name="Sanders I.R."/>
            <person name="Stajich J.E."/>
            <person name="Tunlid A."/>
            <person name="Tuskan G."/>
            <person name="Grigoriev I.V."/>
        </authorList>
    </citation>
    <scope>NUCLEOTIDE SEQUENCE [LARGE SCALE GENOMIC DNA]</scope>
    <source>
        <strain evidence="3">S238N-H82 / ATCC MYA-4686</strain>
    </source>
</reference>
<dbReference type="InParanoid" id="B0CWQ9"/>
<name>B0CWQ9_LACBS</name>
<evidence type="ECO:0000313" key="3">
    <source>
        <dbReference type="Proteomes" id="UP000001194"/>
    </source>
</evidence>
<dbReference type="RefSeq" id="XP_001889159.1">
    <property type="nucleotide sequence ID" value="XM_001889124.1"/>
</dbReference>